<gene>
    <name evidence="2" type="ORF">J4Q44_G00333160</name>
</gene>
<keyword evidence="1" id="KW-1133">Transmembrane helix</keyword>
<reference evidence="2 3" key="1">
    <citation type="submission" date="2021-04" db="EMBL/GenBank/DDBJ databases">
        <authorList>
            <person name="De Guttry C."/>
            <person name="Zahm M."/>
            <person name="Klopp C."/>
            <person name="Cabau C."/>
            <person name="Louis A."/>
            <person name="Berthelot C."/>
            <person name="Parey E."/>
            <person name="Roest Crollius H."/>
            <person name="Montfort J."/>
            <person name="Robinson-Rechavi M."/>
            <person name="Bucao C."/>
            <person name="Bouchez O."/>
            <person name="Gislard M."/>
            <person name="Lluch J."/>
            <person name="Milhes M."/>
            <person name="Lampietro C."/>
            <person name="Lopez Roques C."/>
            <person name="Donnadieu C."/>
            <person name="Braasch I."/>
            <person name="Desvignes T."/>
            <person name="Postlethwait J."/>
            <person name="Bobe J."/>
            <person name="Wedekind C."/>
            <person name="Guiguen Y."/>
        </authorList>
    </citation>
    <scope>NUCLEOTIDE SEQUENCE [LARGE SCALE GENOMIC DNA]</scope>
    <source>
        <strain evidence="2">Cs_M1</strain>
        <tissue evidence="2">Blood</tissue>
    </source>
</reference>
<keyword evidence="1" id="KW-0472">Membrane</keyword>
<keyword evidence="3" id="KW-1185">Reference proteome</keyword>
<feature type="transmembrane region" description="Helical" evidence="1">
    <location>
        <begin position="26"/>
        <end position="46"/>
    </location>
</feature>
<keyword evidence="1" id="KW-0812">Transmembrane</keyword>
<evidence type="ECO:0000313" key="2">
    <source>
        <dbReference type="EMBL" id="KAK6295603.1"/>
    </source>
</evidence>
<dbReference type="Proteomes" id="UP001356427">
    <property type="component" value="Unassembled WGS sequence"/>
</dbReference>
<accession>A0AAN8KQE9</accession>
<dbReference type="EMBL" id="JAGTTL010000033">
    <property type="protein sequence ID" value="KAK6295603.1"/>
    <property type="molecule type" value="Genomic_DNA"/>
</dbReference>
<comment type="caution">
    <text evidence="2">The sequence shown here is derived from an EMBL/GenBank/DDBJ whole genome shotgun (WGS) entry which is preliminary data.</text>
</comment>
<sequence>MDTEVDPDAASANRVTFLPELPNQPVVILTVTSLMSLTIAIALCLCCKRKNDTIHEENKIFDPQMCTNERTGSVVPSSVVSGLRGIISALPSTTGGFPSMMDDEEDMDGGIYANLPRDHPTPICQDPVYTNSEFLTQKRAK</sequence>
<name>A0AAN8KQE9_9TELE</name>
<evidence type="ECO:0000256" key="1">
    <source>
        <dbReference type="SAM" id="Phobius"/>
    </source>
</evidence>
<protein>
    <submittedName>
        <fullName evidence="2">Uncharacterized protein</fullName>
    </submittedName>
</protein>
<dbReference type="AlphaFoldDB" id="A0AAN8KQE9"/>
<organism evidence="2 3">
    <name type="scientific">Coregonus suidteri</name>
    <dbReference type="NCBI Taxonomy" id="861788"/>
    <lineage>
        <taxon>Eukaryota</taxon>
        <taxon>Metazoa</taxon>
        <taxon>Chordata</taxon>
        <taxon>Craniata</taxon>
        <taxon>Vertebrata</taxon>
        <taxon>Euteleostomi</taxon>
        <taxon>Actinopterygii</taxon>
        <taxon>Neopterygii</taxon>
        <taxon>Teleostei</taxon>
        <taxon>Protacanthopterygii</taxon>
        <taxon>Salmoniformes</taxon>
        <taxon>Salmonidae</taxon>
        <taxon>Coregoninae</taxon>
        <taxon>Coregonus</taxon>
    </lineage>
</organism>
<evidence type="ECO:0000313" key="3">
    <source>
        <dbReference type="Proteomes" id="UP001356427"/>
    </source>
</evidence>
<proteinExistence type="predicted"/>